<protein>
    <recommendedName>
        <fullName evidence="1">Reverse transcriptase zinc-binding domain-containing protein</fullName>
    </recommendedName>
</protein>
<evidence type="ECO:0000259" key="1">
    <source>
        <dbReference type="Pfam" id="PF13966"/>
    </source>
</evidence>
<dbReference type="AlphaFoldDB" id="A0A4U6VLR7"/>
<evidence type="ECO:0000313" key="3">
    <source>
        <dbReference type="Proteomes" id="UP000298652"/>
    </source>
</evidence>
<reference evidence="2" key="1">
    <citation type="submission" date="2019-03" db="EMBL/GenBank/DDBJ databases">
        <title>WGS assembly of Setaria viridis.</title>
        <authorList>
            <person name="Huang P."/>
            <person name="Jenkins J."/>
            <person name="Grimwood J."/>
            <person name="Barry K."/>
            <person name="Healey A."/>
            <person name="Mamidi S."/>
            <person name="Sreedasyam A."/>
            <person name="Shu S."/>
            <person name="Feldman M."/>
            <person name="Wu J."/>
            <person name="Yu Y."/>
            <person name="Chen C."/>
            <person name="Johnson J."/>
            <person name="Rokhsar D."/>
            <person name="Baxter I."/>
            <person name="Schmutz J."/>
            <person name="Brutnell T."/>
            <person name="Kellogg E."/>
        </authorList>
    </citation>
    <scope>NUCLEOTIDE SEQUENCE [LARGE SCALE GENOMIC DNA]</scope>
</reference>
<proteinExistence type="predicted"/>
<dbReference type="Pfam" id="PF13966">
    <property type="entry name" value="zf-RVT"/>
    <property type="match status" value="1"/>
</dbReference>
<accession>A0A4U6VLR7</accession>
<dbReference type="EMBL" id="CM016554">
    <property type="protein sequence ID" value="TKW29785.1"/>
    <property type="molecule type" value="Genomic_DNA"/>
</dbReference>
<gene>
    <name evidence="2" type="ORF">SEVIR_3G418266v2</name>
</gene>
<dbReference type="Proteomes" id="UP000298652">
    <property type="component" value="Chromosome 3"/>
</dbReference>
<keyword evidence="3" id="KW-1185">Reference proteome</keyword>
<evidence type="ECO:0000313" key="2">
    <source>
        <dbReference type="EMBL" id="TKW29785.1"/>
    </source>
</evidence>
<feature type="domain" description="Reverse transcriptase zinc-binding" evidence="1">
    <location>
        <begin position="15"/>
        <end position="66"/>
    </location>
</feature>
<dbReference type="InterPro" id="IPR026960">
    <property type="entry name" value="RVT-Znf"/>
</dbReference>
<dbReference type="OMA" id="INANPIC"/>
<name>A0A4U6VLR7_SETVI</name>
<organism evidence="2 3">
    <name type="scientific">Setaria viridis</name>
    <name type="common">Green bristlegrass</name>
    <name type="synonym">Setaria italica subsp. viridis</name>
    <dbReference type="NCBI Taxonomy" id="4556"/>
    <lineage>
        <taxon>Eukaryota</taxon>
        <taxon>Viridiplantae</taxon>
        <taxon>Streptophyta</taxon>
        <taxon>Embryophyta</taxon>
        <taxon>Tracheophyta</taxon>
        <taxon>Spermatophyta</taxon>
        <taxon>Magnoliopsida</taxon>
        <taxon>Liliopsida</taxon>
        <taxon>Poales</taxon>
        <taxon>Poaceae</taxon>
        <taxon>PACMAD clade</taxon>
        <taxon>Panicoideae</taxon>
        <taxon>Panicodae</taxon>
        <taxon>Paniceae</taxon>
        <taxon>Cenchrinae</taxon>
        <taxon>Setaria</taxon>
    </lineage>
</organism>
<dbReference type="Gramene" id="TKW29785">
    <property type="protein sequence ID" value="TKW29785"/>
    <property type="gene ID" value="SEVIR_3G418266v2"/>
</dbReference>
<sequence>MSSISVEIHKDSSLLFMWLAIKNRLWMAARRQRHGLHDQANCALCDQELQTANHLFSSCSYTLQVWHEISASMNIQNAAPAQHQSLLDWWMPKRVGFNATKRKGLDSAFMLISWKLWKERNDVFNRSSAKNVATLVQEISTEGELWCATGAKHLAAIGWPGTLATPGTAQLLSMHL</sequence>